<evidence type="ECO:0000256" key="9">
    <source>
        <dbReference type="ARBA" id="ARBA00023242"/>
    </source>
</evidence>
<dbReference type="GO" id="GO:0005637">
    <property type="term" value="C:nuclear inner membrane"/>
    <property type="evidence" value="ECO:0007669"/>
    <property type="project" value="TreeGrafter"/>
</dbReference>
<evidence type="ECO:0000256" key="4">
    <source>
        <dbReference type="ARBA" id="ARBA00006627"/>
    </source>
</evidence>
<keyword evidence="5 10" id="KW-0812">Transmembrane</keyword>
<comment type="subcellular location">
    <subcellularLocation>
        <location evidence="1">Endomembrane system</location>
        <topology evidence="1">Multi-pass membrane protein</topology>
    </subcellularLocation>
    <subcellularLocation>
        <location evidence="3">Endoplasmic reticulum membrane</location>
    </subcellularLocation>
    <subcellularLocation>
        <location evidence="2">Nucleus envelope</location>
    </subcellularLocation>
</comment>
<comment type="similarity">
    <text evidence="4">Belongs to the TMEM43 family.</text>
</comment>
<evidence type="ECO:0000256" key="5">
    <source>
        <dbReference type="ARBA" id="ARBA00022692"/>
    </source>
</evidence>
<dbReference type="PANTHER" id="PTHR13416">
    <property type="match status" value="1"/>
</dbReference>
<dbReference type="GO" id="GO:0005789">
    <property type="term" value="C:endoplasmic reticulum membrane"/>
    <property type="evidence" value="ECO:0007669"/>
    <property type="project" value="UniProtKB-SubCell"/>
</dbReference>
<evidence type="ECO:0000256" key="8">
    <source>
        <dbReference type="ARBA" id="ARBA00023136"/>
    </source>
</evidence>
<proteinExistence type="inferred from homology"/>
<feature type="transmembrane region" description="Helical" evidence="10">
    <location>
        <begin position="321"/>
        <end position="342"/>
    </location>
</feature>
<evidence type="ECO:0000256" key="3">
    <source>
        <dbReference type="ARBA" id="ARBA00004586"/>
    </source>
</evidence>
<dbReference type="Proteomes" id="UP001107558">
    <property type="component" value="Chromosome 3"/>
</dbReference>
<organism evidence="11 12">
    <name type="scientific">Polypedilum vanderplanki</name>
    <name type="common">Sleeping chironomid midge</name>
    <dbReference type="NCBI Taxonomy" id="319348"/>
    <lineage>
        <taxon>Eukaryota</taxon>
        <taxon>Metazoa</taxon>
        <taxon>Ecdysozoa</taxon>
        <taxon>Arthropoda</taxon>
        <taxon>Hexapoda</taxon>
        <taxon>Insecta</taxon>
        <taxon>Pterygota</taxon>
        <taxon>Neoptera</taxon>
        <taxon>Endopterygota</taxon>
        <taxon>Diptera</taxon>
        <taxon>Nematocera</taxon>
        <taxon>Chironomoidea</taxon>
        <taxon>Chironomidae</taxon>
        <taxon>Chironominae</taxon>
        <taxon>Polypedilum</taxon>
        <taxon>Polypedilum</taxon>
    </lineage>
</organism>
<feature type="transmembrane region" description="Helical" evidence="10">
    <location>
        <begin position="12"/>
        <end position="31"/>
    </location>
</feature>
<evidence type="ECO:0000256" key="10">
    <source>
        <dbReference type="SAM" id="Phobius"/>
    </source>
</evidence>
<dbReference type="Pfam" id="PF07787">
    <property type="entry name" value="TMEM43"/>
    <property type="match status" value="1"/>
</dbReference>
<accession>A0A9J6BSW8</accession>
<dbReference type="OrthoDB" id="410725at2759"/>
<evidence type="ECO:0000256" key="1">
    <source>
        <dbReference type="ARBA" id="ARBA00004127"/>
    </source>
</evidence>
<keyword evidence="9" id="KW-0539">Nucleus</keyword>
<feature type="transmembrane region" description="Helical" evidence="10">
    <location>
        <begin position="280"/>
        <end position="300"/>
    </location>
</feature>
<keyword evidence="8 10" id="KW-0472">Membrane</keyword>
<gene>
    <name evidence="11" type="ORF">PVAND_002924</name>
</gene>
<dbReference type="GO" id="GO:0006629">
    <property type="term" value="P:lipid metabolic process"/>
    <property type="evidence" value="ECO:0007669"/>
    <property type="project" value="TreeGrafter"/>
</dbReference>
<keyword evidence="6" id="KW-0256">Endoplasmic reticulum</keyword>
<dbReference type="EMBL" id="JADBJN010000003">
    <property type="protein sequence ID" value="KAG5672834.1"/>
    <property type="molecule type" value="Genomic_DNA"/>
</dbReference>
<keyword evidence="12" id="KW-1185">Reference proteome</keyword>
<dbReference type="AlphaFoldDB" id="A0A9J6BSW8"/>
<evidence type="ECO:0000256" key="6">
    <source>
        <dbReference type="ARBA" id="ARBA00022824"/>
    </source>
</evidence>
<comment type="caution">
    <text evidence="11">The sequence shown here is derived from an EMBL/GenBank/DDBJ whole genome shotgun (WGS) entry which is preliminary data.</text>
</comment>
<protein>
    <submittedName>
        <fullName evidence="11">Uncharacterized protein</fullName>
    </submittedName>
</protein>
<sequence length="349" mass="40907">MRAILEEFKKNWLTNILGIIFFVFGFGVLNVNEARYFKHTSVLNEASKEIISINEHNEAAIYKTPNYEGKMIHLIGELKIREGLGDSQYNILVQSVKLRKIVEIYQWHEDYIDNSFSTTDDDSKRNYIYYKDWSEKIIDSRSFHSMMHQNPSKKPIESKTNIAEKAYIGNFEIGEEAKEKFNTWIDVTSDTKPDDIFIKMHSGAYYHSEDIFNPQIGDVRIKFQFAGLEGEIWTICGQFEKGIIVPYVRKNKKILLLSKGRLSIDDIFHQEHFSTSKEVWFTRLFGFFLIMFSIISTENINRVAFSRTPFSFLILDNNKKLRSILKIAALFTITICIFRQSLHYLHILN</sequence>
<evidence type="ECO:0000313" key="11">
    <source>
        <dbReference type="EMBL" id="KAG5672834.1"/>
    </source>
</evidence>
<dbReference type="InterPro" id="IPR012430">
    <property type="entry name" value="TMEM43_fam"/>
</dbReference>
<keyword evidence="7 10" id="KW-1133">Transmembrane helix</keyword>
<reference evidence="11" key="1">
    <citation type="submission" date="2021-03" db="EMBL/GenBank/DDBJ databases">
        <title>Chromosome level genome of the anhydrobiotic midge Polypedilum vanderplanki.</title>
        <authorList>
            <person name="Yoshida Y."/>
            <person name="Kikawada T."/>
            <person name="Gusev O."/>
        </authorList>
    </citation>
    <scope>NUCLEOTIDE SEQUENCE</scope>
    <source>
        <strain evidence="11">NIAS01</strain>
        <tissue evidence="11">Whole body or cell culture</tissue>
    </source>
</reference>
<evidence type="ECO:0000256" key="2">
    <source>
        <dbReference type="ARBA" id="ARBA00004259"/>
    </source>
</evidence>
<evidence type="ECO:0000313" key="12">
    <source>
        <dbReference type="Proteomes" id="UP001107558"/>
    </source>
</evidence>
<dbReference type="PANTHER" id="PTHR13416:SF2">
    <property type="entry name" value="TRANSMEMBRANE PROTEIN 43"/>
    <property type="match status" value="1"/>
</dbReference>
<name>A0A9J6BSW8_POLVA</name>
<dbReference type="GO" id="GO:0071763">
    <property type="term" value="P:nuclear membrane organization"/>
    <property type="evidence" value="ECO:0007669"/>
    <property type="project" value="TreeGrafter"/>
</dbReference>
<evidence type="ECO:0000256" key="7">
    <source>
        <dbReference type="ARBA" id="ARBA00022989"/>
    </source>
</evidence>